<evidence type="ECO:0000313" key="2">
    <source>
        <dbReference type="Proteomes" id="UP001168821"/>
    </source>
</evidence>
<accession>A0AA38HJU5</accession>
<gene>
    <name evidence="1" type="ORF">Zmor_011776</name>
</gene>
<sequence length="41" mass="4576">MNPLCDLVNTVLTFGYVPGRWKRAVVVLLLKTLPLASEPHN</sequence>
<protein>
    <submittedName>
        <fullName evidence="1">Uncharacterized protein</fullName>
    </submittedName>
</protein>
<keyword evidence="2" id="KW-1185">Reference proteome</keyword>
<dbReference type="Proteomes" id="UP001168821">
    <property type="component" value="Unassembled WGS sequence"/>
</dbReference>
<reference evidence="1" key="1">
    <citation type="journal article" date="2023" name="G3 (Bethesda)">
        <title>Whole genome assemblies of Zophobas morio and Tenebrio molitor.</title>
        <authorList>
            <person name="Kaur S."/>
            <person name="Stinson S.A."/>
            <person name="diCenzo G.C."/>
        </authorList>
    </citation>
    <scope>NUCLEOTIDE SEQUENCE</scope>
    <source>
        <strain evidence="1">QUZm001</strain>
    </source>
</reference>
<evidence type="ECO:0000313" key="1">
    <source>
        <dbReference type="EMBL" id="KAJ3616625.1"/>
    </source>
</evidence>
<name>A0AA38HJU5_9CUCU</name>
<feature type="non-terminal residue" evidence="1">
    <location>
        <position position="41"/>
    </location>
</feature>
<comment type="caution">
    <text evidence="1">The sequence shown here is derived from an EMBL/GenBank/DDBJ whole genome shotgun (WGS) entry which is preliminary data.</text>
</comment>
<proteinExistence type="predicted"/>
<dbReference type="AlphaFoldDB" id="A0AA38HJU5"/>
<organism evidence="1 2">
    <name type="scientific">Zophobas morio</name>
    <dbReference type="NCBI Taxonomy" id="2755281"/>
    <lineage>
        <taxon>Eukaryota</taxon>
        <taxon>Metazoa</taxon>
        <taxon>Ecdysozoa</taxon>
        <taxon>Arthropoda</taxon>
        <taxon>Hexapoda</taxon>
        <taxon>Insecta</taxon>
        <taxon>Pterygota</taxon>
        <taxon>Neoptera</taxon>
        <taxon>Endopterygota</taxon>
        <taxon>Coleoptera</taxon>
        <taxon>Polyphaga</taxon>
        <taxon>Cucujiformia</taxon>
        <taxon>Tenebrionidae</taxon>
        <taxon>Zophobas</taxon>
    </lineage>
</organism>
<dbReference type="EMBL" id="JALNTZ010003155">
    <property type="protein sequence ID" value="KAJ3616625.1"/>
    <property type="molecule type" value="Genomic_DNA"/>
</dbReference>